<comment type="caution">
    <text evidence="9">The sequence shown here is derived from an EMBL/GenBank/DDBJ whole genome shotgun (WGS) entry which is preliminary data.</text>
</comment>
<feature type="domain" description="Myb-like" evidence="6">
    <location>
        <begin position="193"/>
        <end position="243"/>
    </location>
</feature>
<dbReference type="InterPro" id="IPR001005">
    <property type="entry name" value="SANT/Myb"/>
</dbReference>
<feature type="compositionally biased region" description="Polar residues" evidence="5">
    <location>
        <begin position="360"/>
        <end position="390"/>
    </location>
</feature>
<gene>
    <name evidence="9" type="ORF">Ae201684_014494</name>
</gene>
<dbReference type="VEuPathDB" id="FungiDB:AeMF1_021657"/>
<feature type="compositionally biased region" description="Basic and acidic residues" evidence="5">
    <location>
        <begin position="1"/>
        <end position="11"/>
    </location>
</feature>
<dbReference type="Gene3D" id="1.10.10.60">
    <property type="entry name" value="Homeodomain-like"/>
    <property type="match status" value="1"/>
</dbReference>
<dbReference type="InterPro" id="IPR009057">
    <property type="entry name" value="Homeodomain-like_sf"/>
</dbReference>
<protein>
    <submittedName>
        <fullName evidence="9">Uncharacterized protein</fullName>
    </submittedName>
</protein>
<dbReference type="InterPro" id="IPR006447">
    <property type="entry name" value="Myb_dom_plants"/>
</dbReference>
<feature type="domain" description="HTH myb-type" evidence="8">
    <location>
        <begin position="193"/>
        <end position="247"/>
    </location>
</feature>
<dbReference type="PROSITE" id="PS51294">
    <property type="entry name" value="HTH_MYB"/>
    <property type="match status" value="1"/>
</dbReference>
<keyword evidence="1" id="KW-0805">Transcription regulation</keyword>
<name>A0A6G0WJP9_9STRA</name>
<feature type="compositionally biased region" description="Polar residues" evidence="5">
    <location>
        <begin position="332"/>
        <end position="348"/>
    </location>
</feature>
<dbReference type="AlphaFoldDB" id="A0A6G0WJP9"/>
<dbReference type="PANTHER" id="PTHR12802">
    <property type="entry name" value="SWI/SNF COMPLEX-RELATED"/>
    <property type="match status" value="1"/>
</dbReference>
<feature type="compositionally biased region" description="Low complexity" evidence="5">
    <location>
        <begin position="311"/>
        <end position="324"/>
    </location>
</feature>
<evidence type="ECO:0000256" key="1">
    <source>
        <dbReference type="ARBA" id="ARBA00023015"/>
    </source>
</evidence>
<reference evidence="9 10" key="1">
    <citation type="submission" date="2019-07" db="EMBL/GenBank/DDBJ databases">
        <title>Genomics analysis of Aphanomyces spp. identifies a new class of oomycete effector associated with host adaptation.</title>
        <authorList>
            <person name="Gaulin E."/>
        </authorList>
    </citation>
    <scope>NUCLEOTIDE SEQUENCE [LARGE SCALE GENOMIC DNA]</scope>
    <source>
        <strain evidence="9 10">ATCC 201684</strain>
    </source>
</reference>
<dbReference type="Proteomes" id="UP000481153">
    <property type="component" value="Unassembled WGS sequence"/>
</dbReference>
<feature type="region of interest" description="Disordered" evidence="5">
    <location>
        <begin position="267"/>
        <end position="288"/>
    </location>
</feature>
<dbReference type="InterPro" id="IPR017930">
    <property type="entry name" value="Myb_dom"/>
</dbReference>
<feature type="compositionally biased region" description="Basic and acidic residues" evidence="5">
    <location>
        <begin position="301"/>
        <end position="310"/>
    </location>
</feature>
<dbReference type="EMBL" id="VJMJ01000194">
    <property type="protein sequence ID" value="KAF0727472.1"/>
    <property type="molecule type" value="Genomic_DNA"/>
</dbReference>
<feature type="region of interest" description="Disordered" evidence="5">
    <location>
        <begin position="301"/>
        <end position="390"/>
    </location>
</feature>
<accession>A0A6G0WJP9</accession>
<feature type="domain" description="SANT" evidence="7">
    <location>
        <begin position="196"/>
        <end position="240"/>
    </location>
</feature>
<keyword evidence="2" id="KW-0238">DNA-binding</keyword>
<dbReference type="SMART" id="SM00717">
    <property type="entry name" value="SANT"/>
    <property type="match status" value="1"/>
</dbReference>
<dbReference type="InterPro" id="IPR017884">
    <property type="entry name" value="SANT_dom"/>
</dbReference>
<evidence type="ECO:0000256" key="2">
    <source>
        <dbReference type="ARBA" id="ARBA00023125"/>
    </source>
</evidence>
<dbReference type="GO" id="GO:0003677">
    <property type="term" value="F:DNA binding"/>
    <property type="evidence" value="ECO:0007669"/>
    <property type="project" value="UniProtKB-KW"/>
</dbReference>
<evidence type="ECO:0000256" key="4">
    <source>
        <dbReference type="ARBA" id="ARBA00023242"/>
    </source>
</evidence>
<evidence type="ECO:0000259" key="8">
    <source>
        <dbReference type="PROSITE" id="PS51294"/>
    </source>
</evidence>
<keyword evidence="4" id="KW-0539">Nucleus</keyword>
<keyword evidence="3" id="KW-0804">Transcription</keyword>
<sequence length="390" mass="43794">MKEEYKARVPHDTALPASRLPPPPLRALPSMDQLMRPRQTAPPPLYPPQHPRAQSSPYHSDHIKTYAFPKPHAPTAESYTAPDERAYQPRGLYTDYNYYESPRVYDSTPVAPPNVYAPPRQYAQSHPSYYDERGPPRPVMERAYSGPHDYDREYARPPPRAYHIGDEVPGAFPSSRLHSVYQHEAETPVDAKEAAKKRERWTQEEHARFMEGLNMYGRKWKKIQTHVKTKTAVQVRTHAYGYFAKLLRNMPEEDAIWGAAEELSSLPSSVLKGPGSGKRRVEPMTGREGMDVLRKFVFSKRKTDEKRKATSDATADSQSDSSSIDDSHEGDASSTSPPKTTRGTTPSKEASKMVREVVLSSPTINPMKTGATASKSRQSASTDPEATTRA</sequence>
<dbReference type="PANTHER" id="PTHR12802:SF155">
    <property type="entry name" value="DEUBIQUITINASE MYSM1"/>
    <property type="match status" value="1"/>
</dbReference>
<evidence type="ECO:0000259" key="7">
    <source>
        <dbReference type="PROSITE" id="PS51293"/>
    </source>
</evidence>
<evidence type="ECO:0000256" key="3">
    <source>
        <dbReference type="ARBA" id="ARBA00023163"/>
    </source>
</evidence>
<keyword evidence="10" id="KW-1185">Reference proteome</keyword>
<evidence type="ECO:0000256" key="5">
    <source>
        <dbReference type="SAM" id="MobiDB-lite"/>
    </source>
</evidence>
<feature type="compositionally biased region" description="Pro residues" evidence="5">
    <location>
        <begin position="40"/>
        <end position="50"/>
    </location>
</feature>
<dbReference type="PROSITE" id="PS50090">
    <property type="entry name" value="MYB_LIKE"/>
    <property type="match status" value="1"/>
</dbReference>
<evidence type="ECO:0000313" key="9">
    <source>
        <dbReference type="EMBL" id="KAF0727472.1"/>
    </source>
</evidence>
<evidence type="ECO:0000313" key="10">
    <source>
        <dbReference type="Proteomes" id="UP000481153"/>
    </source>
</evidence>
<dbReference type="PROSITE" id="PS51293">
    <property type="entry name" value="SANT"/>
    <property type="match status" value="1"/>
</dbReference>
<dbReference type="NCBIfam" id="TIGR01557">
    <property type="entry name" value="myb_SHAQKYF"/>
    <property type="match status" value="1"/>
</dbReference>
<dbReference type="SUPFAM" id="SSF46689">
    <property type="entry name" value="Homeodomain-like"/>
    <property type="match status" value="1"/>
</dbReference>
<proteinExistence type="predicted"/>
<evidence type="ECO:0000259" key="6">
    <source>
        <dbReference type="PROSITE" id="PS50090"/>
    </source>
</evidence>
<feature type="region of interest" description="Disordered" evidence="5">
    <location>
        <begin position="1"/>
        <end position="58"/>
    </location>
</feature>
<dbReference type="Pfam" id="PF00249">
    <property type="entry name" value="Myb_DNA-binding"/>
    <property type="match status" value="1"/>
</dbReference>
<dbReference type="CDD" id="cd00167">
    <property type="entry name" value="SANT"/>
    <property type="match status" value="1"/>
</dbReference>
<organism evidence="9 10">
    <name type="scientific">Aphanomyces euteiches</name>
    <dbReference type="NCBI Taxonomy" id="100861"/>
    <lineage>
        <taxon>Eukaryota</taxon>
        <taxon>Sar</taxon>
        <taxon>Stramenopiles</taxon>
        <taxon>Oomycota</taxon>
        <taxon>Saprolegniomycetes</taxon>
        <taxon>Saprolegniales</taxon>
        <taxon>Verrucalvaceae</taxon>
        <taxon>Aphanomyces</taxon>
    </lineage>
</organism>